<organism evidence="2 3">
    <name type="scientific">Clostridium oceanicum</name>
    <dbReference type="NCBI Taxonomy" id="1543"/>
    <lineage>
        <taxon>Bacteria</taxon>
        <taxon>Bacillati</taxon>
        <taxon>Bacillota</taxon>
        <taxon>Clostridia</taxon>
        <taxon>Eubacteriales</taxon>
        <taxon>Clostridiaceae</taxon>
        <taxon>Clostridium</taxon>
    </lineage>
</organism>
<evidence type="ECO:0000313" key="3">
    <source>
        <dbReference type="Proteomes" id="UP001501510"/>
    </source>
</evidence>
<comment type="caution">
    <text evidence="2">The sequence shown here is derived from an EMBL/GenBank/DDBJ whole genome shotgun (WGS) entry which is preliminary data.</text>
</comment>
<dbReference type="Proteomes" id="UP001501510">
    <property type="component" value="Unassembled WGS sequence"/>
</dbReference>
<dbReference type="RefSeq" id="WP_343759241.1">
    <property type="nucleotide sequence ID" value="NZ_BAAACG010000006.1"/>
</dbReference>
<keyword evidence="3" id="KW-1185">Reference proteome</keyword>
<dbReference type="InterPro" id="IPR012454">
    <property type="entry name" value="DUF1659"/>
</dbReference>
<accession>A0ABN1JBS3</accession>
<name>A0ABN1JBS3_9CLOT</name>
<evidence type="ECO:0000259" key="1">
    <source>
        <dbReference type="Pfam" id="PF07872"/>
    </source>
</evidence>
<dbReference type="Pfam" id="PF07872">
    <property type="entry name" value="DUF1659"/>
    <property type="match status" value="1"/>
</dbReference>
<dbReference type="EMBL" id="BAAACG010000006">
    <property type="protein sequence ID" value="GAA0735269.1"/>
    <property type="molecule type" value="Genomic_DNA"/>
</dbReference>
<sequence>MAVAAHKNDSDIVLTLDAGLDKDGKAILRRKTISKINVNAKDEDLFTIATEVEKVLMYEVREINRVDKSALVQEG</sequence>
<feature type="domain" description="DUF1659" evidence="1">
    <location>
        <begin position="2"/>
        <end position="73"/>
    </location>
</feature>
<gene>
    <name evidence="2" type="ORF">GCM10008906_08760</name>
</gene>
<protein>
    <recommendedName>
        <fullName evidence="1">DUF1659 domain-containing protein</fullName>
    </recommendedName>
</protein>
<evidence type="ECO:0000313" key="2">
    <source>
        <dbReference type="EMBL" id="GAA0735269.1"/>
    </source>
</evidence>
<reference evidence="2 3" key="1">
    <citation type="journal article" date="2019" name="Int. J. Syst. Evol. Microbiol.">
        <title>The Global Catalogue of Microorganisms (GCM) 10K type strain sequencing project: providing services to taxonomists for standard genome sequencing and annotation.</title>
        <authorList>
            <consortium name="The Broad Institute Genomics Platform"/>
            <consortium name="The Broad Institute Genome Sequencing Center for Infectious Disease"/>
            <person name="Wu L."/>
            <person name="Ma J."/>
        </authorList>
    </citation>
    <scope>NUCLEOTIDE SEQUENCE [LARGE SCALE GENOMIC DNA]</scope>
    <source>
        <strain evidence="2 3">JCM 1407</strain>
    </source>
</reference>
<proteinExistence type="predicted"/>